<reference evidence="14 15" key="1">
    <citation type="submission" date="2015-03" db="EMBL/GenBank/DDBJ databases">
        <title>Genome sequence of Tenacibaculum sp. S2-2, isolated from intestinal microbiota of sea cucumber, Apostichopus japonicas.</title>
        <authorList>
            <person name="Shao Z."/>
            <person name="Wang L."/>
            <person name="Li X."/>
        </authorList>
    </citation>
    <scope>NUCLEOTIDE SEQUENCE [LARGE SCALE GENOMIC DNA]</scope>
    <source>
        <strain evidence="14 15">S2-2</strain>
    </source>
</reference>
<accession>A0A1Y2PA36</accession>
<dbReference type="PANTHER" id="PTHR11767:SF102">
    <property type="entry name" value="INWARDLY RECTIFYING POTASSIUM CHANNEL 1, ISOFORM F"/>
    <property type="match status" value="1"/>
</dbReference>
<name>A0A1Y2PA36_9FLAO</name>
<evidence type="ECO:0000256" key="3">
    <source>
        <dbReference type="ARBA" id="ARBA00022538"/>
    </source>
</evidence>
<dbReference type="GO" id="GO:0034765">
    <property type="term" value="P:regulation of monoatomic ion transmembrane transport"/>
    <property type="evidence" value="ECO:0007669"/>
    <property type="project" value="TreeGrafter"/>
</dbReference>
<dbReference type="AlphaFoldDB" id="A0A1Y2PA36"/>
<keyword evidence="4 11" id="KW-0812">Transmembrane</keyword>
<dbReference type="SUPFAM" id="SSF81324">
    <property type="entry name" value="Voltage-gated potassium channels"/>
    <property type="match status" value="1"/>
</dbReference>
<keyword evidence="6" id="KW-0630">Potassium</keyword>
<dbReference type="SUPFAM" id="SSF81296">
    <property type="entry name" value="E set domains"/>
    <property type="match status" value="1"/>
</dbReference>
<dbReference type="RefSeq" id="WP_086031152.1">
    <property type="nucleotide sequence ID" value="NZ_LAPZ01000012.1"/>
</dbReference>
<dbReference type="InterPro" id="IPR013518">
    <property type="entry name" value="K_chnl_inward-rec_Kir_cyto"/>
</dbReference>
<evidence type="ECO:0000313" key="14">
    <source>
        <dbReference type="EMBL" id="OSY87313.1"/>
    </source>
</evidence>
<dbReference type="STRING" id="1635173.WH52_11725"/>
<dbReference type="GO" id="GO:0005242">
    <property type="term" value="F:inward rectifier potassium channel activity"/>
    <property type="evidence" value="ECO:0007669"/>
    <property type="project" value="InterPro"/>
</dbReference>
<protein>
    <submittedName>
        <fullName evidence="14">Ion transporter</fullName>
    </submittedName>
</protein>
<evidence type="ECO:0000259" key="13">
    <source>
        <dbReference type="Pfam" id="PF17655"/>
    </source>
</evidence>
<evidence type="ECO:0000256" key="4">
    <source>
        <dbReference type="ARBA" id="ARBA00022692"/>
    </source>
</evidence>
<organism evidence="14 15">
    <name type="scientific">Tenacibaculum holothuriorum</name>
    <dbReference type="NCBI Taxonomy" id="1635173"/>
    <lineage>
        <taxon>Bacteria</taxon>
        <taxon>Pseudomonadati</taxon>
        <taxon>Bacteroidota</taxon>
        <taxon>Flavobacteriia</taxon>
        <taxon>Flavobacteriales</taxon>
        <taxon>Flavobacteriaceae</taxon>
        <taxon>Tenacibaculum</taxon>
    </lineage>
</organism>
<comment type="subcellular location">
    <subcellularLocation>
        <location evidence="1">Membrane</location>
        <topology evidence="1">Multi-pass membrane protein</topology>
    </subcellularLocation>
</comment>
<keyword evidence="2" id="KW-0813">Transport</keyword>
<evidence type="ECO:0000256" key="6">
    <source>
        <dbReference type="ARBA" id="ARBA00022958"/>
    </source>
</evidence>
<evidence type="ECO:0000256" key="2">
    <source>
        <dbReference type="ARBA" id="ARBA00022448"/>
    </source>
</evidence>
<dbReference type="Proteomes" id="UP000194221">
    <property type="component" value="Unassembled WGS sequence"/>
</dbReference>
<sequence length="307" mass="35445">MAKKIKDPGLGHNSKKNIKGIVNKDGSSNVIHLNKKFNIDDLYTFFIELTWWQFFLFVLLGYTLLNIVFGFVYMAIGIEEITPSRGNFLDDFLNGFFFSAQTLTTVGYGGIAPQGVTANLIAAFEAMIGLLSFSFITGLLYGRFSKAKAAIHFSDNVLLRDFKEHRAIMFRLMNSRKTVMIEPEITVTLSINEKNKEGEYKREFYRLKLERDKIMYLPTVWTIVHEIDDKSPLFKYSDKEIENLEAKLYALIQYHEESFGQKVYQITSYDFSEDLKSGVKYTPSFSFDEEGFTVLDHDNLDEVTRMN</sequence>
<evidence type="ECO:0000259" key="12">
    <source>
        <dbReference type="Pfam" id="PF07885"/>
    </source>
</evidence>
<comment type="caution">
    <text evidence="14">The sequence shown here is derived from an EMBL/GenBank/DDBJ whole genome shotgun (WGS) entry which is preliminary data.</text>
</comment>
<evidence type="ECO:0000256" key="9">
    <source>
        <dbReference type="ARBA" id="ARBA00023136"/>
    </source>
</evidence>
<dbReference type="InParanoid" id="A0A1Y2PA36"/>
<evidence type="ECO:0000256" key="5">
    <source>
        <dbReference type="ARBA" id="ARBA00022882"/>
    </source>
</evidence>
<evidence type="ECO:0000256" key="10">
    <source>
        <dbReference type="ARBA" id="ARBA00023303"/>
    </source>
</evidence>
<dbReference type="PRINTS" id="PR01320">
    <property type="entry name" value="KIRCHANNEL"/>
</dbReference>
<keyword evidence="7 11" id="KW-1133">Transmembrane helix</keyword>
<evidence type="ECO:0000256" key="7">
    <source>
        <dbReference type="ARBA" id="ARBA00022989"/>
    </source>
</evidence>
<feature type="domain" description="Potassium channel" evidence="12">
    <location>
        <begin position="65"/>
        <end position="140"/>
    </location>
</feature>
<evidence type="ECO:0000256" key="1">
    <source>
        <dbReference type="ARBA" id="ARBA00004141"/>
    </source>
</evidence>
<dbReference type="Pfam" id="PF07885">
    <property type="entry name" value="Ion_trans_2"/>
    <property type="match status" value="1"/>
</dbReference>
<dbReference type="Pfam" id="PF17655">
    <property type="entry name" value="IRK_C"/>
    <property type="match status" value="1"/>
</dbReference>
<evidence type="ECO:0000313" key="15">
    <source>
        <dbReference type="Proteomes" id="UP000194221"/>
    </source>
</evidence>
<dbReference type="InterPro" id="IPR014756">
    <property type="entry name" value="Ig_E-set"/>
</dbReference>
<feature type="transmembrane region" description="Helical" evidence="11">
    <location>
        <begin position="120"/>
        <end position="141"/>
    </location>
</feature>
<evidence type="ECO:0000256" key="11">
    <source>
        <dbReference type="SAM" id="Phobius"/>
    </source>
</evidence>
<dbReference type="InterPro" id="IPR016449">
    <property type="entry name" value="K_chnl_inward-rec_Kir"/>
</dbReference>
<dbReference type="Gene3D" id="2.60.40.1400">
    <property type="entry name" value="G protein-activated inward rectifier potassium channel 1"/>
    <property type="match status" value="1"/>
</dbReference>
<keyword evidence="3" id="KW-0633">Potassium transport</keyword>
<keyword evidence="8" id="KW-0406">Ion transport</keyword>
<keyword evidence="5" id="KW-0851">Voltage-gated channel</keyword>
<feature type="domain" description="Inward rectifier potassium channel C-terminal" evidence="13">
    <location>
        <begin position="151"/>
        <end position="305"/>
    </location>
</feature>
<feature type="transmembrane region" description="Helical" evidence="11">
    <location>
        <begin position="51"/>
        <end position="76"/>
    </location>
</feature>
<dbReference type="GO" id="GO:0034702">
    <property type="term" value="C:monoatomic ion channel complex"/>
    <property type="evidence" value="ECO:0007669"/>
    <property type="project" value="UniProtKB-KW"/>
</dbReference>
<dbReference type="GO" id="GO:0005886">
    <property type="term" value="C:plasma membrane"/>
    <property type="evidence" value="ECO:0007669"/>
    <property type="project" value="TreeGrafter"/>
</dbReference>
<proteinExistence type="predicted"/>
<dbReference type="OrthoDB" id="9813518at2"/>
<dbReference type="Gene3D" id="1.10.287.70">
    <property type="match status" value="1"/>
</dbReference>
<dbReference type="InterPro" id="IPR041647">
    <property type="entry name" value="IRK_C"/>
</dbReference>
<dbReference type="GO" id="GO:1990573">
    <property type="term" value="P:potassium ion import across plasma membrane"/>
    <property type="evidence" value="ECO:0007669"/>
    <property type="project" value="TreeGrafter"/>
</dbReference>
<feature type="transmembrane region" description="Helical" evidence="11">
    <location>
        <begin position="88"/>
        <end position="108"/>
    </location>
</feature>
<dbReference type="EMBL" id="LAPZ01000012">
    <property type="protein sequence ID" value="OSY87313.1"/>
    <property type="molecule type" value="Genomic_DNA"/>
</dbReference>
<dbReference type="PANTHER" id="PTHR11767">
    <property type="entry name" value="INWARD RECTIFIER POTASSIUM CHANNEL"/>
    <property type="match status" value="1"/>
</dbReference>
<keyword evidence="10" id="KW-0407">Ion channel</keyword>
<keyword evidence="15" id="KW-1185">Reference proteome</keyword>
<evidence type="ECO:0000256" key="8">
    <source>
        <dbReference type="ARBA" id="ARBA00023065"/>
    </source>
</evidence>
<dbReference type="InterPro" id="IPR013099">
    <property type="entry name" value="K_chnl_dom"/>
</dbReference>
<keyword evidence="9 11" id="KW-0472">Membrane</keyword>
<gene>
    <name evidence="14" type="ORF">WH52_11725</name>
</gene>